<reference evidence="3" key="2">
    <citation type="submission" date="2021-09" db="EMBL/GenBank/DDBJ databases">
        <authorList>
            <person name="Jia N."/>
            <person name="Wang J."/>
            <person name="Shi W."/>
            <person name="Du L."/>
            <person name="Sun Y."/>
            <person name="Zhan W."/>
            <person name="Jiang J."/>
            <person name="Wang Q."/>
            <person name="Zhang B."/>
            <person name="Ji P."/>
            <person name="Sakyi L.B."/>
            <person name="Cui X."/>
            <person name="Yuan T."/>
            <person name="Jiang B."/>
            <person name="Yang W."/>
            <person name="Lam T.T.-Y."/>
            <person name="Chang Q."/>
            <person name="Ding S."/>
            <person name="Wang X."/>
            <person name="Zhu J."/>
            <person name="Ruan X."/>
            <person name="Zhao L."/>
            <person name="Wei J."/>
            <person name="Que T."/>
            <person name="Du C."/>
            <person name="Cheng J."/>
            <person name="Dai P."/>
            <person name="Han X."/>
            <person name="Huang E."/>
            <person name="Gao Y."/>
            <person name="Liu J."/>
            <person name="Shao H."/>
            <person name="Ye R."/>
            <person name="Li L."/>
            <person name="Wei W."/>
            <person name="Wang X."/>
            <person name="Wang C."/>
            <person name="Huo Q."/>
            <person name="Li W."/>
            <person name="Guo W."/>
            <person name="Chen H."/>
            <person name="Chen S."/>
            <person name="Zhou L."/>
            <person name="Zhou L."/>
            <person name="Ni X."/>
            <person name="Tian J."/>
            <person name="Zhou Y."/>
            <person name="Sheng Y."/>
            <person name="Liu T."/>
            <person name="Pan Y."/>
            <person name="Xia L."/>
            <person name="Li J."/>
            <person name="Zhao F."/>
            <person name="Cao W."/>
        </authorList>
    </citation>
    <scope>NUCLEOTIDE SEQUENCE</scope>
    <source>
        <strain evidence="3">Rmic-2018</strain>
        <tissue evidence="3">Larvae</tissue>
    </source>
</reference>
<sequence length="227" mass="24831">MDLRRKWYNARLPKLNPQLPFALILNKTNPDDSSLTSTSWEPGWSDVNIPDLDQRATVYSDYAKEIDTSGKSVSESPDNAFDNVSCQRFVAALVVVGVTLVATTVILATLDAPFKSDHAVSKQLGKNLAASPIRDRLQFPHSMRGDFISANSNVNAMTDDLTGEVATPLTVDEIDEHSTTQTQDDQSAGEDNDIPSLVTTTEETFRVVPSLMKATFQHQNSTSTIAV</sequence>
<dbReference type="Proteomes" id="UP000821866">
    <property type="component" value="Chromosome 1"/>
</dbReference>
<proteinExistence type="predicted"/>
<organism evidence="3 4">
    <name type="scientific">Rhipicephalus microplus</name>
    <name type="common">Cattle tick</name>
    <name type="synonym">Boophilus microplus</name>
    <dbReference type="NCBI Taxonomy" id="6941"/>
    <lineage>
        <taxon>Eukaryota</taxon>
        <taxon>Metazoa</taxon>
        <taxon>Ecdysozoa</taxon>
        <taxon>Arthropoda</taxon>
        <taxon>Chelicerata</taxon>
        <taxon>Arachnida</taxon>
        <taxon>Acari</taxon>
        <taxon>Parasitiformes</taxon>
        <taxon>Ixodida</taxon>
        <taxon>Ixodoidea</taxon>
        <taxon>Ixodidae</taxon>
        <taxon>Rhipicephalinae</taxon>
        <taxon>Rhipicephalus</taxon>
        <taxon>Boophilus</taxon>
    </lineage>
</organism>
<accession>A0A9J6F3K0</accession>
<reference evidence="3" key="1">
    <citation type="journal article" date="2020" name="Cell">
        <title>Large-Scale Comparative Analyses of Tick Genomes Elucidate Their Genetic Diversity and Vector Capacities.</title>
        <authorList>
            <consortium name="Tick Genome and Microbiome Consortium (TIGMIC)"/>
            <person name="Jia N."/>
            <person name="Wang J."/>
            <person name="Shi W."/>
            <person name="Du L."/>
            <person name="Sun Y."/>
            <person name="Zhan W."/>
            <person name="Jiang J.F."/>
            <person name="Wang Q."/>
            <person name="Zhang B."/>
            <person name="Ji P."/>
            <person name="Bell-Sakyi L."/>
            <person name="Cui X.M."/>
            <person name="Yuan T.T."/>
            <person name="Jiang B.G."/>
            <person name="Yang W.F."/>
            <person name="Lam T.T."/>
            <person name="Chang Q.C."/>
            <person name="Ding S.J."/>
            <person name="Wang X.J."/>
            <person name="Zhu J.G."/>
            <person name="Ruan X.D."/>
            <person name="Zhao L."/>
            <person name="Wei J.T."/>
            <person name="Ye R.Z."/>
            <person name="Que T.C."/>
            <person name="Du C.H."/>
            <person name="Zhou Y.H."/>
            <person name="Cheng J.X."/>
            <person name="Dai P.F."/>
            <person name="Guo W.B."/>
            <person name="Han X.H."/>
            <person name="Huang E.J."/>
            <person name="Li L.F."/>
            <person name="Wei W."/>
            <person name="Gao Y.C."/>
            <person name="Liu J.Z."/>
            <person name="Shao H.Z."/>
            <person name="Wang X."/>
            <person name="Wang C.C."/>
            <person name="Yang T.C."/>
            <person name="Huo Q.B."/>
            <person name="Li W."/>
            <person name="Chen H.Y."/>
            <person name="Chen S.E."/>
            <person name="Zhou L.G."/>
            <person name="Ni X.B."/>
            <person name="Tian J.H."/>
            <person name="Sheng Y."/>
            <person name="Liu T."/>
            <person name="Pan Y.S."/>
            <person name="Xia L.Y."/>
            <person name="Li J."/>
            <person name="Zhao F."/>
            <person name="Cao W.C."/>
        </authorList>
    </citation>
    <scope>NUCLEOTIDE SEQUENCE</scope>
    <source>
        <strain evidence="3">Rmic-2018</strain>
    </source>
</reference>
<comment type="caution">
    <text evidence="3">The sequence shown here is derived from an EMBL/GenBank/DDBJ whole genome shotgun (WGS) entry which is preliminary data.</text>
</comment>
<keyword evidence="2" id="KW-0812">Transmembrane</keyword>
<evidence type="ECO:0000313" key="3">
    <source>
        <dbReference type="EMBL" id="KAH8041124.1"/>
    </source>
</evidence>
<evidence type="ECO:0008006" key="5">
    <source>
        <dbReference type="Google" id="ProtNLM"/>
    </source>
</evidence>
<evidence type="ECO:0000313" key="4">
    <source>
        <dbReference type="Proteomes" id="UP000821866"/>
    </source>
</evidence>
<gene>
    <name evidence="3" type="ORF">HPB51_013784</name>
</gene>
<evidence type="ECO:0000256" key="2">
    <source>
        <dbReference type="SAM" id="Phobius"/>
    </source>
</evidence>
<keyword evidence="2" id="KW-1133">Transmembrane helix</keyword>
<feature type="transmembrane region" description="Helical" evidence="2">
    <location>
        <begin position="89"/>
        <end position="110"/>
    </location>
</feature>
<feature type="region of interest" description="Disordered" evidence="1">
    <location>
        <begin position="177"/>
        <end position="196"/>
    </location>
</feature>
<keyword evidence="2" id="KW-0472">Membrane</keyword>
<dbReference type="AlphaFoldDB" id="A0A9J6F3K0"/>
<name>A0A9J6F3K0_RHIMP</name>
<keyword evidence="4" id="KW-1185">Reference proteome</keyword>
<dbReference type="EMBL" id="JABSTU010000001">
    <property type="protein sequence ID" value="KAH8041124.1"/>
    <property type="molecule type" value="Genomic_DNA"/>
</dbReference>
<protein>
    <recommendedName>
        <fullName evidence="5">Transmembrane protein</fullName>
    </recommendedName>
</protein>
<evidence type="ECO:0000256" key="1">
    <source>
        <dbReference type="SAM" id="MobiDB-lite"/>
    </source>
</evidence>